<evidence type="ECO:0000313" key="1">
    <source>
        <dbReference type="EMBL" id="MDN3570086.1"/>
    </source>
</evidence>
<accession>A0ABT8AKK8</accession>
<dbReference type="RefSeq" id="WP_238292633.1">
    <property type="nucleotide sequence ID" value="NZ_BPQS01000058.1"/>
</dbReference>
<reference evidence="2" key="1">
    <citation type="journal article" date="2019" name="Int. J. Syst. Evol. Microbiol.">
        <title>The Global Catalogue of Microorganisms (GCM) 10K type strain sequencing project: providing services to taxonomists for standard genome sequencing and annotation.</title>
        <authorList>
            <consortium name="The Broad Institute Genomics Platform"/>
            <consortium name="The Broad Institute Genome Sequencing Center for Infectious Disease"/>
            <person name="Wu L."/>
            <person name="Ma J."/>
        </authorList>
    </citation>
    <scope>NUCLEOTIDE SEQUENCE [LARGE SCALE GENOMIC DNA]</scope>
    <source>
        <strain evidence="2">CECT 7806</strain>
    </source>
</reference>
<comment type="caution">
    <text evidence="1">The sequence shown here is derived from an EMBL/GenBank/DDBJ whole genome shotgun (WGS) entry which is preliminary data.</text>
</comment>
<evidence type="ECO:0008006" key="3">
    <source>
        <dbReference type="Google" id="ProtNLM"/>
    </source>
</evidence>
<gene>
    <name evidence="1" type="ORF">QWZ18_05520</name>
</gene>
<evidence type="ECO:0000313" key="2">
    <source>
        <dbReference type="Proteomes" id="UP001244297"/>
    </source>
</evidence>
<protein>
    <recommendedName>
        <fullName evidence="3">ATP-grasp domain-containing protein</fullName>
    </recommendedName>
</protein>
<proteinExistence type="predicted"/>
<dbReference type="EMBL" id="JAUFPT010000014">
    <property type="protein sequence ID" value="MDN3570086.1"/>
    <property type="molecule type" value="Genomic_DNA"/>
</dbReference>
<keyword evidence="2" id="KW-1185">Reference proteome</keyword>
<name>A0ABT8AKK8_9HYPH</name>
<dbReference type="SUPFAM" id="SSF56059">
    <property type="entry name" value="Glutathione synthetase ATP-binding domain-like"/>
    <property type="match status" value="1"/>
</dbReference>
<dbReference type="Proteomes" id="UP001244297">
    <property type="component" value="Unassembled WGS sequence"/>
</dbReference>
<organism evidence="1 2">
    <name type="scientific">Methylobacterium longum</name>
    <dbReference type="NCBI Taxonomy" id="767694"/>
    <lineage>
        <taxon>Bacteria</taxon>
        <taxon>Pseudomonadati</taxon>
        <taxon>Pseudomonadota</taxon>
        <taxon>Alphaproteobacteria</taxon>
        <taxon>Hyphomicrobiales</taxon>
        <taxon>Methylobacteriaceae</taxon>
        <taxon>Methylobacterium</taxon>
    </lineage>
</organism>
<sequence length="399" mass="43867">MQASAHPEFWPSPMIGQARLIRAAFEGSDLAACAQAIVAGANNGVVEAGAALDLSTILLLLQRSEEALKLQTDVLHGHRHFRLRSNAPGARTRVLVIVAAGDLMANTPVDFLLDDPGFSVEYLYILPGQEAPRRLPEHDVVVVGVAYSRANEPVLEALDEAAAHWTRPVFNLPRSVLRTSRHGIAEALAGAPGILVPRILRAGRSSLIAGGSRIPQGLDFPILVRPIDTHAGNDLQRIEHTPALGDYLAGAQAEELYLTQFCDYRGPDGLYRKYRIALIDGAPFLCHMAIRDHWMIHYLNAGMLDDSRKQAEEASAMAAFDTVFARRHRQAFAEIHRRLGLDYLVLDCAESRDGRLLIFEADTGMVVHDMDSAEIYPYKAPQMRKVFSAFQQALATRIG</sequence>